<protein>
    <recommendedName>
        <fullName evidence="1">HTH OST-type domain-containing protein</fullName>
    </recommendedName>
</protein>
<keyword evidence="3" id="KW-1185">Reference proteome</keyword>
<dbReference type="AlphaFoldDB" id="A0A4C1WZB1"/>
<dbReference type="InterPro" id="IPR025605">
    <property type="entry name" value="OST-HTH/LOTUS_dom"/>
</dbReference>
<evidence type="ECO:0000313" key="2">
    <source>
        <dbReference type="EMBL" id="GBP55437.1"/>
    </source>
</evidence>
<comment type="caution">
    <text evidence="2">The sequence shown here is derived from an EMBL/GenBank/DDBJ whole genome shotgun (WGS) entry which is preliminary data.</text>
</comment>
<reference evidence="2 3" key="1">
    <citation type="journal article" date="2019" name="Commun. Biol.">
        <title>The bagworm genome reveals a unique fibroin gene that provides high tensile strength.</title>
        <authorList>
            <person name="Kono N."/>
            <person name="Nakamura H."/>
            <person name="Ohtoshi R."/>
            <person name="Tomita M."/>
            <person name="Numata K."/>
            <person name="Arakawa K."/>
        </authorList>
    </citation>
    <scope>NUCLEOTIDE SEQUENCE [LARGE SCALE GENOMIC DNA]</scope>
</reference>
<proteinExistence type="predicted"/>
<dbReference type="Gene3D" id="3.30.420.610">
    <property type="entry name" value="LOTUS domain-like"/>
    <property type="match status" value="1"/>
</dbReference>
<dbReference type="Proteomes" id="UP000299102">
    <property type="component" value="Unassembled WGS sequence"/>
</dbReference>
<organism evidence="2 3">
    <name type="scientific">Eumeta variegata</name>
    <name type="common">Bagworm moth</name>
    <name type="synonym">Eumeta japonica</name>
    <dbReference type="NCBI Taxonomy" id="151549"/>
    <lineage>
        <taxon>Eukaryota</taxon>
        <taxon>Metazoa</taxon>
        <taxon>Ecdysozoa</taxon>
        <taxon>Arthropoda</taxon>
        <taxon>Hexapoda</taxon>
        <taxon>Insecta</taxon>
        <taxon>Pterygota</taxon>
        <taxon>Neoptera</taxon>
        <taxon>Endopterygota</taxon>
        <taxon>Lepidoptera</taxon>
        <taxon>Glossata</taxon>
        <taxon>Ditrysia</taxon>
        <taxon>Tineoidea</taxon>
        <taxon>Psychidae</taxon>
        <taxon>Oiketicinae</taxon>
        <taxon>Eumeta</taxon>
    </lineage>
</organism>
<evidence type="ECO:0000313" key="3">
    <source>
        <dbReference type="Proteomes" id="UP000299102"/>
    </source>
</evidence>
<dbReference type="OrthoDB" id="341421at2759"/>
<feature type="domain" description="HTH OST-type" evidence="1">
    <location>
        <begin position="3"/>
        <end position="79"/>
    </location>
</feature>
<dbReference type="EMBL" id="BGZK01000668">
    <property type="protein sequence ID" value="GBP55437.1"/>
    <property type="molecule type" value="Genomic_DNA"/>
</dbReference>
<gene>
    <name evidence="2" type="ORF">EVAR_34238_1</name>
</gene>
<dbReference type="InterPro" id="IPR041966">
    <property type="entry name" value="LOTUS-like"/>
</dbReference>
<dbReference type="Pfam" id="PF12872">
    <property type="entry name" value="OST-HTH"/>
    <property type="match status" value="1"/>
</dbReference>
<accession>A0A4C1WZB1</accession>
<evidence type="ECO:0000259" key="1">
    <source>
        <dbReference type="PROSITE" id="PS51644"/>
    </source>
</evidence>
<name>A0A4C1WZB1_EUMVA</name>
<sequence>MDELDEFCKELRALVVSSPVPMDLRSLARDYRSYVGKPMPLQRLGYKNLLSFLKERCSDSFVTAPARRLSAITTSRIYASMNVSELSLPPPAPRGIAAHAFRYCFSYLAIVTLL</sequence>
<dbReference type="PROSITE" id="PS51644">
    <property type="entry name" value="HTH_OST"/>
    <property type="match status" value="1"/>
</dbReference>